<dbReference type="AlphaFoldDB" id="J5JVS0"/>
<dbReference type="GeneID" id="19884790"/>
<dbReference type="InParanoid" id="J5JVS0"/>
<accession>J5JVS0</accession>
<evidence type="ECO:0000313" key="3">
    <source>
        <dbReference type="Proteomes" id="UP000002762"/>
    </source>
</evidence>
<dbReference type="EMBL" id="JH725153">
    <property type="protein sequence ID" value="EJP68743.1"/>
    <property type="molecule type" value="Genomic_DNA"/>
</dbReference>
<evidence type="ECO:0000313" key="2">
    <source>
        <dbReference type="EMBL" id="EJP68743.1"/>
    </source>
</evidence>
<feature type="region of interest" description="Disordered" evidence="1">
    <location>
        <begin position="1"/>
        <end position="31"/>
    </location>
</feature>
<proteinExistence type="predicted"/>
<dbReference type="Proteomes" id="UP000002762">
    <property type="component" value="Unassembled WGS sequence"/>
</dbReference>
<gene>
    <name evidence="2" type="ORF">BBA_01778</name>
</gene>
<sequence>MWNVTSTEKRTSVAPSVQSSGGAAGQRSWLGSAAPRRWHEIRRIATTDYRHPTYASGASQTAHRVPRRLDYDGNDSIKWAVVALPSRSTTVMLKASSLSKMSIQST</sequence>
<organism evidence="2 3">
    <name type="scientific">Beauveria bassiana (strain ARSEF 2860)</name>
    <name type="common">White muscardine disease fungus</name>
    <name type="synonym">Tritirachium shiotae</name>
    <dbReference type="NCBI Taxonomy" id="655819"/>
    <lineage>
        <taxon>Eukaryota</taxon>
        <taxon>Fungi</taxon>
        <taxon>Dikarya</taxon>
        <taxon>Ascomycota</taxon>
        <taxon>Pezizomycotina</taxon>
        <taxon>Sordariomycetes</taxon>
        <taxon>Hypocreomycetidae</taxon>
        <taxon>Hypocreales</taxon>
        <taxon>Cordycipitaceae</taxon>
        <taxon>Beauveria</taxon>
    </lineage>
</organism>
<evidence type="ECO:0000256" key="1">
    <source>
        <dbReference type="SAM" id="MobiDB-lite"/>
    </source>
</evidence>
<keyword evidence="3" id="KW-1185">Reference proteome</keyword>
<name>J5JVS0_BEAB2</name>
<protein>
    <submittedName>
        <fullName evidence="2">Uncharacterized protein</fullName>
    </submittedName>
</protein>
<reference evidence="2 3" key="1">
    <citation type="journal article" date="2012" name="Sci. Rep.">
        <title>Genomic perspectives on the evolution of fungal entomopathogenicity in Beauveria bassiana.</title>
        <authorList>
            <person name="Xiao G."/>
            <person name="Ying S.H."/>
            <person name="Zheng P."/>
            <person name="Wang Z.L."/>
            <person name="Zhang S."/>
            <person name="Xie X.Q."/>
            <person name="Shang Y."/>
            <person name="St Leger R.J."/>
            <person name="Zhao G.P."/>
            <person name="Wang C."/>
            <person name="Feng M.G."/>
        </authorList>
    </citation>
    <scope>NUCLEOTIDE SEQUENCE [LARGE SCALE GENOMIC DNA]</scope>
    <source>
        <strain evidence="2 3">ARSEF 2860</strain>
    </source>
</reference>
<dbReference type="HOGENOM" id="CLU_2222759_0_0_1"/>
<dbReference type="RefSeq" id="XP_008595097.1">
    <property type="nucleotide sequence ID" value="XM_008596875.1"/>
</dbReference>